<dbReference type="RefSeq" id="WP_127741087.1">
    <property type="nucleotide sequence ID" value="NZ_SACN01000001.1"/>
</dbReference>
<dbReference type="InterPro" id="IPR020843">
    <property type="entry name" value="ER"/>
</dbReference>
<dbReference type="SUPFAM" id="SSF50129">
    <property type="entry name" value="GroES-like"/>
    <property type="match status" value="1"/>
</dbReference>
<dbReference type="InterPro" id="IPR013149">
    <property type="entry name" value="ADH-like_C"/>
</dbReference>
<dbReference type="SMART" id="SM00829">
    <property type="entry name" value="PKS_ER"/>
    <property type="match status" value="1"/>
</dbReference>
<dbReference type="GO" id="GO:0016651">
    <property type="term" value="F:oxidoreductase activity, acting on NAD(P)H"/>
    <property type="evidence" value="ECO:0007669"/>
    <property type="project" value="TreeGrafter"/>
</dbReference>
<protein>
    <recommendedName>
        <fullName evidence="3">Enoyl reductase (ER) domain-containing protein</fullName>
    </recommendedName>
</protein>
<accession>A0A437M5J1</accession>
<feature type="domain" description="Enoyl reductase (ER)" evidence="3">
    <location>
        <begin position="20"/>
        <end position="341"/>
    </location>
</feature>
<dbReference type="PANTHER" id="PTHR48106">
    <property type="entry name" value="QUINONE OXIDOREDUCTASE PIG3-RELATED"/>
    <property type="match status" value="1"/>
</dbReference>
<evidence type="ECO:0000256" key="2">
    <source>
        <dbReference type="ARBA" id="ARBA00023002"/>
    </source>
</evidence>
<gene>
    <name evidence="4" type="ORF">EOD43_03355</name>
</gene>
<organism evidence="4 5">
    <name type="scientific">Sphingomonas crocodyli</name>
    <dbReference type="NCBI Taxonomy" id="1979270"/>
    <lineage>
        <taxon>Bacteria</taxon>
        <taxon>Pseudomonadati</taxon>
        <taxon>Pseudomonadota</taxon>
        <taxon>Alphaproteobacteria</taxon>
        <taxon>Sphingomonadales</taxon>
        <taxon>Sphingomonadaceae</taxon>
        <taxon>Sphingomonas</taxon>
    </lineage>
</organism>
<evidence type="ECO:0000256" key="1">
    <source>
        <dbReference type="ARBA" id="ARBA00022857"/>
    </source>
</evidence>
<dbReference type="InterPro" id="IPR011032">
    <property type="entry name" value="GroES-like_sf"/>
</dbReference>
<evidence type="ECO:0000313" key="5">
    <source>
        <dbReference type="Proteomes" id="UP000282971"/>
    </source>
</evidence>
<dbReference type="AlphaFoldDB" id="A0A437M5J1"/>
<dbReference type="Proteomes" id="UP000282971">
    <property type="component" value="Unassembled WGS sequence"/>
</dbReference>
<evidence type="ECO:0000313" key="4">
    <source>
        <dbReference type="EMBL" id="RVT92958.1"/>
    </source>
</evidence>
<comment type="caution">
    <text evidence="4">The sequence shown here is derived from an EMBL/GenBank/DDBJ whole genome shotgun (WGS) entry which is preliminary data.</text>
</comment>
<dbReference type="Pfam" id="PF08240">
    <property type="entry name" value="ADH_N"/>
    <property type="match status" value="1"/>
</dbReference>
<proteinExistence type="predicted"/>
<dbReference type="SUPFAM" id="SSF51735">
    <property type="entry name" value="NAD(P)-binding Rossmann-fold domains"/>
    <property type="match status" value="1"/>
</dbReference>
<keyword evidence="2" id="KW-0560">Oxidoreductase</keyword>
<dbReference type="Gene3D" id="3.90.180.10">
    <property type="entry name" value="Medium-chain alcohol dehydrogenases, catalytic domain"/>
    <property type="match status" value="1"/>
</dbReference>
<name>A0A437M5J1_9SPHN</name>
<dbReference type="InterPro" id="IPR013154">
    <property type="entry name" value="ADH-like_N"/>
</dbReference>
<reference evidence="4 5" key="1">
    <citation type="submission" date="2019-01" db="EMBL/GenBank/DDBJ databases">
        <authorList>
            <person name="Chen W.-M."/>
        </authorList>
    </citation>
    <scope>NUCLEOTIDE SEQUENCE [LARGE SCALE GENOMIC DNA]</scope>
    <source>
        <strain evidence="4 5">CCP-7</strain>
    </source>
</reference>
<sequence>MADLYRAGRAMRIVRLDEIGPPENLRIVEEDIPSPGPGELLVRTALAGMIYGDMEARRGTYFKPTRLPFYPGREVAGEIVAVGDQVTSYAPSDRIMALVLTGRCWADYAVISTKPTILDDGRSFPPDDIIRLPAVTSYADALPYLINFRLAHLLFHGSSRVPRGSTVLIHGASGGMGSMMSQLARAHDCEVIATCISDAEADYCRTVGANHVIIASHQDYVSECQRITNGAGISFSFNGVGGDTLNRDFDVLAPFGELHAYGYVAGKIPFEAFRLGKTISLKTFSADDYLATPMFADATLAMMEWLEHQPLKGVDLVLPLEAVVEANRLLDAGKVRGKLALAP</sequence>
<dbReference type="OrthoDB" id="9780520at2"/>
<keyword evidence="1" id="KW-0521">NADP</keyword>
<dbReference type="EMBL" id="SACN01000001">
    <property type="protein sequence ID" value="RVT92958.1"/>
    <property type="molecule type" value="Genomic_DNA"/>
</dbReference>
<dbReference type="Pfam" id="PF00107">
    <property type="entry name" value="ADH_zinc_N"/>
    <property type="match status" value="1"/>
</dbReference>
<dbReference type="GO" id="GO:0070402">
    <property type="term" value="F:NADPH binding"/>
    <property type="evidence" value="ECO:0007669"/>
    <property type="project" value="TreeGrafter"/>
</dbReference>
<dbReference type="Gene3D" id="3.40.50.720">
    <property type="entry name" value="NAD(P)-binding Rossmann-like Domain"/>
    <property type="match status" value="1"/>
</dbReference>
<dbReference type="InterPro" id="IPR036291">
    <property type="entry name" value="NAD(P)-bd_dom_sf"/>
</dbReference>
<keyword evidence="5" id="KW-1185">Reference proteome</keyword>
<evidence type="ECO:0000259" key="3">
    <source>
        <dbReference type="SMART" id="SM00829"/>
    </source>
</evidence>